<evidence type="ECO:0000313" key="2">
    <source>
        <dbReference type="Proteomes" id="UP000265520"/>
    </source>
</evidence>
<accession>A0A392PQE0</accession>
<dbReference type="AlphaFoldDB" id="A0A392PQE0"/>
<comment type="caution">
    <text evidence="1">The sequence shown here is derived from an EMBL/GenBank/DDBJ whole genome shotgun (WGS) entry which is preliminary data.</text>
</comment>
<dbReference type="Proteomes" id="UP000265520">
    <property type="component" value="Unassembled WGS sequence"/>
</dbReference>
<sequence length="141" mass="16299">MHWLKEGDLNTNFFHMSASAKQRKKKIEILVNEVNVEVKTQPEICEVAMNYFAHFFKANATTHDPILSLIDPKVTQEDNDGLMAPITREELKEALFQMHPDKAPGPDGFNPAFYQHFWDLCGNDIFEAAKEWLDRGYFPLL</sequence>
<organism evidence="1 2">
    <name type="scientific">Trifolium medium</name>
    <dbReference type="NCBI Taxonomy" id="97028"/>
    <lineage>
        <taxon>Eukaryota</taxon>
        <taxon>Viridiplantae</taxon>
        <taxon>Streptophyta</taxon>
        <taxon>Embryophyta</taxon>
        <taxon>Tracheophyta</taxon>
        <taxon>Spermatophyta</taxon>
        <taxon>Magnoliopsida</taxon>
        <taxon>eudicotyledons</taxon>
        <taxon>Gunneridae</taxon>
        <taxon>Pentapetalae</taxon>
        <taxon>rosids</taxon>
        <taxon>fabids</taxon>
        <taxon>Fabales</taxon>
        <taxon>Fabaceae</taxon>
        <taxon>Papilionoideae</taxon>
        <taxon>50 kb inversion clade</taxon>
        <taxon>NPAAA clade</taxon>
        <taxon>Hologalegina</taxon>
        <taxon>IRL clade</taxon>
        <taxon>Trifolieae</taxon>
        <taxon>Trifolium</taxon>
    </lineage>
</organism>
<evidence type="ECO:0000313" key="1">
    <source>
        <dbReference type="EMBL" id="MCI13135.1"/>
    </source>
</evidence>
<proteinExistence type="predicted"/>
<dbReference type="EMBL" id="LXQA010087045">
    <property type="protein sequence ID" value="MCI13135.1"/>
    <property type="molecule type" value="Genomic_DNA"/>
</dbReference>
<reference evidence="1 2" key="1">
    <citation type="journal article" date="2018" name="Front. Plant Sci.">
        <title>Red Clover (Trifolium pratense) and Zigzag Clover (T. medium) - A Picture of Genomic Similarities and Differences.</title>
        <authorList>
            <person name="Dluhosova J."/>
            <person name="Istvanek J."/>
            <person name="Nedelnik J."/>
            <person name="Repkova J."/>
        </authorList>
    </citation>
    <scope>NUCLEOTIDE SEQUENCE [LARGE SCALE GENOMIC DNA]</scope>
    <source>
        <strain evidence="2">cv. 10/8</strain>
        <tissue evidence="1">Leaf</tissue>
    </source>
</reference>
<keyword evidence="2" id="KW-1185">Reference proteome</keyword>
<name>A0A392PQE0_9FABA</name>
<protein>
    <submittedName>
        <fullName evidence="1">CNGC5-like protein</fullName>
    </submittedName>
</protein>